<protein>
    <recommendedName>
        <fullName evidence="3">Urease alpha-subunit N-terminal domain-containing protein</fullName>
    </recommendedName>
</protein>
<keyword evidence="1" id="KW-0479">Metal-binding</keyword>
<evidence type="ECO:0000256" key="2">
    <source>
        <dbReference type="ARBA" id="ARBA00022801"/>
    </source>
</evidence>
<reference evidence="4 5" key="1">
    <citation type="submission" date="2022-10" db="EMBL/GenBank/DDBJ databases">
        <title>High-quality genome sequences of two octocoral-associated bacteria, Endozoicomonas euniceicola EF212 and Endozoicomonas gorgoniicola PS125.</title>
        <authorList>
            <person name="Chiou Y.-J."/>
            <person name="Chen Y.-H."/>
        </authorList>
    </citation>
    <scope>NUCLEOTIDE SEQUENCE [LARGE SCALE GENOMIC DNA]</scope>
    <source>
        <strain evidence="4 5">PS125</strain>
    </source>
</reference>
<evidence type="ECO:0000313" key="4">
    <source>
        <dbReference type="EMBL" id="MCW7552919.1"/>
    </source>
</evidence>
<dbReference type="InterPro" id="IPR011612">
    <property type="entry name" value="Urease_alpha_N_dom"/>
</dbReference>
<name>A0ABT3MU74_9GAMM</name>
<dbReference type="Gene3D" id="2.30.40.10">
    <property type="entry name" value="Urease, subunit C, domain 1"/>
    <property type="match status" value="1"/>
</dbReference>
<evidence type="ECO:0000259" key="3">
    <source>
        <dbReference type="Pfam" id="PF00449"/>
    </source>
</evidence>
<dbReference type="InterPro" id="IPR011059">
    <property type="entry name" value="Metal-dep_hydrolase_composite"/>
</dbReference>
<dbReference type="Pfam" id="PF00449">
    <property type="entry name" value="Urease_alpha"/>
    <property type="match status" value="1"/>
</dbReference>
<feature type="domain" description="Urease alpha-subunit N-terminal" evidence="3">
    <location>
        <begin position="3"/>
        <end position="25"/>
    </location>
</feature>
<keyword evidence="2" id="KW-0378">Hydrolase</keyword>
<accession>A0ABT3MU74</accession>
<sequence length="56" mass="6507">MAKIDRRAYVDMYGPTVGDKVRLARKFHKNVADTQKSRFFMILIVAITVDRLESSF</sequence>
<dbReference type="EMBL" id="JAPFCC010000001">
    <property type="protein sequence ID" value="MCW7552919.1"/>
    <property type="molecule type" value="Genomic_DNA"/>
</dbReference>
<comment type="caution">
    <text evidence="4">The sequence shown here is derived from an EMBL/GenBank/DDBJ whole genome shotgun (WGS) entry which is preliminary data.</text>
</comment>
<evidence type="ECO:0000256" key="1">
    <source>
        <dbReference type="ARBA" id="ARBA00022723"/>
    </source>
</evidence>
<dbReference type="Proteomes" id="UP001209854">
    <property type="component" value="Unassembled WGS sequence"/>
</dbReference>
<organism evidence="4 5">
    <name type="scientific">Endozoicomonas gorgoniicola</name>
    <dbReference type="NCBI Taxonomy" id="1234144"/>
    <lineage>
        <taxon>Bacteria</taxon>
        <taxon>Pseudomonadati</taxon>
        <taxon>Pseudomonadota</taxon>
        <taxon>Gammaproteobacteria</taxon>
        <taxon>Oceanospirillales</taxon>
        <taxon>Endozoicomonadaceae</taxon>
        <taxon>Endozoicomonas</taxon>
    </lineage>
</organism>
<gene>
    <name evidence="4" type="ORF">NX722_09745</name>
</gene>
<dbReference type="SUPFAM" id="SSF51338">
    <property type="entry name" value="Composite domain of metallo-dependent hydrolases"/>
    <property type="match status" value="1"/>
</dbReference>
<evidence type="ECO:0000313" key="5">
    <source>
        <dbReference type="Proteomes" id="UP001209854"/>
    </source>
</evidence>
<keyword evidence="5" id="KW-1185">Reference proteome</keyword>
<proteinExistence type="predicted"/>
<dbReference type="RefSeq" id="WP_262567821.1">
    <property type="nucleotide sequence ID" value="NZ_JAPFCC010000001.1"/>
</dbReference>